<dbReference type="NCBIfam" id="NF006592">
    <property type="entry name" value="PRK09125.1"/>
    <property type="match status" value="1"/>
</dbReference>
<evidence type="ECO:0000256" key="4">
    <source>
        <dbReference type="ARBA" id="ARBA00022763"/>
    </source>
</evidence>
<comment type="catalytic activity">
    <reaction evidence="6">
        <text>ATP + (deoxyribonucleotide)n-3'-hydroxyl + 5'-phospho-(deoxyribonucleotide)m = (deoxyribonucleotide)n+m + AMP + diphosphate.</text>
        <dbReference type="EC" id="6.5.1.1"/>
    </reaction>
</comment>
<dbReference type="Pfam" id="PF14743">
    <property type="entry name" value="DNA_ligase_OB_2"/>
    <property type="match status" value="1"/>
</dbReference>
<keyword evidence="10" id="KW-1185">Reference proteome</keyword>
<evidence type="ECO:0000256" key="6">
    <source>
        <dbReference type="ARBA" id="ARBA00034003"/>
    </source>
</evidence>
<dbReference type="GO" id="GO:0006260">
    <property type="term" value="P:DNA replication"/>
    <property type="evidence" value="ECO:0007669"/>
    <property type="project" value="UniProtKB-KW"/>
</dbReference>
<dbReference type="PROSITE" id="PS50160">
    <property type="entry name" value="DNA_LIGASE_A3"/>
    <property type="match status" value="1"/>
</dbReference>
<comment type="caution">
    <text evidence="9">The sequence shown here is derived from an EMBL/GenBank/DDBJ whole genome shotgun (WGS) entry which is preliminary data.</text>
</comment>
<gene>
    <name evidence="9" type="ORF">EV697_101426</name>
</gene>
<dbReference type="PANTHER" id="PTHR47810">
    <property type="entry name" value="DNA LIGASE"/>
    <property type="match status" value="1"/>
</dbReference>
<dbReference type="InterPro" id="IPR012310">
    <property type="entry name" value="DNA_ligase_ATP-dep_cent"/>
</dbReference>
<dbReference type="OrthoDB" id="9782700at2"/>
<evidence type="ECO:0000256" key="7">
    <source>
        <dbReference type="SAM" id="SignalP"/>
    </source>
</evidence>
<dbReference type="CDD" id="cd07896">
    <property type="entry name" value="Adenylation_kDNA_ligase_like"/>
    <property type="match status" value="1"/>
</dbReference>
<evidence type="ECO:0000256" key="2">
    <source>
        <dbReference type="ARBA" id="ARBA00022598"/>
    </source>
</evidence>
<dbReference type="InterPro" id="IPR050326">
    <property type="entry name" value="NAD_dep_DNA_ligaseB"/>
</dbReference>
<feature type="domain" description="ATP-dependent DNA ligase family profile" evidence="8">
    <location>
        <begin position="116"/>
        <end position="197"/>
    </location>
</feature>
<feature type="chain" id="PRO_5020705898" evidence="7">
    <location>
        <begin position="20"/>
        <end position="276"/>
    </location>
</feature>
<keyword evidence="5" id="KW-0234">DNA repair</keyword>
<evidence type="ECO:0000256" key="3">
    <source>
        <dbReference type="ARBA" id="ARBA00022705"/>
    </source>
</evidence>
<dbReference type="Gene3D" id="3.30.470.30">
    <property type="entry name" value="DNA ligase/mRNA capping enzyme"/>
    <property type="match status" value="1"/>
</dbReference>
<name>A0A4R2N306_9PAST</name>
<dbReference type="GO" id="GO:0006281">
    <property type="term" value="P:DNA repair"/>
    <property type="evidence" value="ECO:0007669"/>
    <property type="project" value="UniProtKB-KW"/>
</dbReference>
<keyword evidence="7" id="KW-0732">Signal</keyword>
<reference evidence="9 10" key="1">
    <citation type="submission" date="2019-03" db="EMBL/GenBank/DDBJ databases">
        <title>Genomic Encyclopedia of Type Strains, Phase IV (KMG-IV): sequencing the most valuable type-strain genomes for metagenomic binning, comparative biology and taxonomic classification.</title>
        <authorList>
            <person name="Goeker M."/>
        </authorList>
    </citation>
    <scope>NUCLEOTIDE SEQUENCE [LARGE SCALE GENOMIC DNA]</scope>
    <source>
        <strain evidence="9 10">DSM 28231</strain>
    </source>
</reference>
<keyword evidence="2 9" id="KW-0436">Ligase</keyword>
<dbReference type="SUPFAM" id="SSF50249">
    <property type="entry name" value="Nucleic acid-binding proteins"/>
    <property type="match status" value="1"/>
</dbReference>
<comment type="cofactor">
    <cofactor evidence="1">
        <name>a divalent metal cation</name>
        <dbReference type="ChEBI" id="CHEBI:60240"/>
    </cofactor>
</comment>
<evidence type="ECO:0000259" key="8">
    <source>
        <dbReference type="PROSITE" id="PS50160"/>
    </source>
</evidence>
<evidence type="ECO:0000313" key="9">
    <source>
        <dbReference type="EMBL" id="TCP14286.1"/>
    </source>
</evidence>
<dbReference type="Proteomes" id="UP000294841">
    <property type="component" value="Unassembled WGS sequence"/>
</dbReference>
<dbReference type="Pfam" id="PF01068">
    <property type="entry name" value="DNA_ligase_A_M"/>
    <property type="match status" value="1"/>
</dbReference>
<dbReference type="GO" id="GO:0006310">
    <property type="term" value="P:DNA recombination"/>
    <property type="evidence" value="ECO:0007669"/>
    <property type="project" value="InterPro"/>
</dbReference>
<evidence type="ECO:0000256" key="1">
    <source>
        <dbReference type="ARBA" id="ARBA00001968"/>
    </source>
</evidence>
<dbReference type="RefSeq" id="WP_132022029.1">
    <property type="nucleotide sequence ID" value="NZ_CP016605.1"/>
</dbReference>
<dbReference type="AlphaFoldDB" id="A0A4R2N306"/>
<evidence type="ECO:0000313" key="10">
    <source>
        <dbReference type="Proteomes" id="UP000294841"/>
    </source>
</evidence>
<sequence length="276" mass="32128">MKIKLLLIFCLLMTSVLKAEQLKAEYPLTLMLLKNYQNQDLTGWVMSEKLDGIRGYWDGKQLFTRHHNKIIPPAYFLKDFPPFTIHGELFTERNQFEKISSIVRSQQDKGWHNIKLYVFDVPNADGDLFERLNVLKNYLQQYPSPYIQIIKQTPINSQQQVQQFLNDITQQKGEGVVLRNPQAPYEPQRSTQILKLKTALDKECTVIAHHQGKGQFKNKLGAVSCKNHRGIFKISSGFDLQERENPPAINSVITYKYRGLTKNGLPKFATYWRIRK</sequence>
<protein>
    <submittedName>
        <fullName evidence="9">DNA ligase-1</fullName>
    </submittedName>
</protein>
<keyword evidence="3" id="KW-0235">DNA replication</keyword>
<dbReference type="CDD" id="cd08041">
    <property type="entry name" value="OBF_kDNA_ligase_like"/>
    <property type="match status" value="1"/>
</dbReference>
<dbReference type="GO" id="GO:0005524">
    <property type="term" value="F:ATP binding"/>
    <property type="evidence" value="ECO:0007669"/>
    <property type="project" value="InterPro"/>
</dbReference>
<keyword evidence="4" id="KW-0227">DNA damage</keyword>
<dbReference type="PROSITE" id="PS00333">
    <property type="entry name" value="DNA_LIGASE_A2"/>
    <property type="match status" value="1"/>
</dbReference>
<dbReference type="EMBL" id="SLXI01000001">
    <property type="protein sequence ID" value="TCP14286.1"/>
    <property type="molecule type" value="Genomic_DNA"/>
</dbReference>
<dbReference type="GO" id="GO:0003910">
    <property type="term" value="F:DNA ligase (ATP) activity"/>
    <property type="evidence" value="ECO:0007669"/>
    <property type="project" value="UniProtKB-EC"/>
</dbReference>
<dbReference type="SUPFAM" id="SSF56091">
    <property type="entry name" value="DNA ligase/mRNA capping enzyme, catalytic domain"/>
    <property type="match status" value="1"/>
</dbReference>
<feature type="signal peptide" evidence="7">
    <location>
        <begin position="1"/>
        <end position="19"/>
    </location>
</feature>
<dbReference type="InterPro" id="IPR016059">
    <property type="entry name" value="DNA_ligase_ATP-dep_CS"/>
</dbReference>
<dbReference type="Gene3D" id="2.40.50.140">
    <property type="entry name" value="Nucleic acid-binding proteins"/>
    <property type="match status" value="1"/>
</dbReference>
<dbReference type="InterPro" id="IPR012340">
    <property type="entry name" value="NA-bd_OB-fold"/>
</dbReference>
<accession>A0A4R2N306</accession>
<dbReference type="PANTHER" id="PTHR47810:SF1">
    <property type="entry name" value="DNA LIGASE B"/>
    <property type="match status" value="1"/>
</dbReference>
<evidence type="ECO:0000256" key="5">
    <source>
        <dbReference type="ARBA" id="ARBA00023204"/>
    </source>
</evidence>
<organism evidence="9 10">
    <name type="scientific">Bisgaardia hudsonensis</name>
    <dbReference type="NCBI Taxonomy" id="109472"/>
    <lineage>
        <taxon>Bacteria</taxon>
        <taxon>Pseudomonadati</taxon>
        <taxon>Pseudomonadota</taxon>
        <taxon>Gammaproteobacteria</taxon>
        <taxon>Pasteurellales</taxon>
        <taxon>Pasteurellaceae</taxon>
        <taxon>Bisgaardia</taxon>
    </lineage>
</organism>
<proteinExistence type="predicted"/>
<dbReference type="Gene3D" id="3.30.1490.70">
    <property type="match status" value="1"/>
</dbReference>
<dbReference type="InterPro" id="IPR029319">
    <property type="entry name" value="DNA_ligase_OB"/>
</dbReference>